<dbReference type="EMBL" id="MWWX01000026">
    <property type="protein sequence ID" value="OZG59189.1"/>
    <property type="molecule type" value="Genomic_DNA"/>
</dbReference>
<comment type="caution">
    <text evidence="1">The sequence shown here is derived from an EMBL/GenBank/DDBJ whole genome shotgun (WGS) entry which is preliminary data.</text>
</comment>
<keyword evidence="2" id="KW-1185">Reference proteome</keyword>
<proteinExistence type="predicted"/>
<gene>
    <name evidence="1" type="ORF">BLEM_2304</name>
</gene>
<feature type="non-terminal residue" evidence="1">
    <location>
        <position position="110"/>
    </location>
</feature>
<organism evidence="1 2">
    <name type="scientific">Bifidobacterium lemurum</name>
    <dbReference type="NCBI Taxonomy" id="1603886"/>
    <lineage>
        <taxon>Bacteria</taxon>
        <taxon>Bacillati</taxon>
        <taxon>Actinomycetota</taxon>
        <taxon>Actinomycetes</taxon>
        <taxon>Bifidobacteriales</taxon>
        <taxon>Bifidobacteriaceae</taxon>
        <taxon>Bifidobacterium</taxon>
    </lineage>
</organism>
<dbReference type="Proteomes" id="UP000216352">
    <property type="component" value="Unassembled WGS sequence"/>
</dbReference>
<evidence type="ECO:0000313" key="1">
    <source>
        <dbReference type="EMBL" id="OZG59189.1"/>
    </source>
</evidence>
<name>A0A261FJ80_9BIFI</name>
<reference evidence="1 2" key="1">
    <citation type="journal article" date="2017" name="BMC Genomics">
        <title>Comparative genomic and phylogenomic analyses of the Bifidobacteriaceae family.</title>
        <authorList>
            <person name="Lugli G.A."/>
            <person name="Milani C."/>
            <person name="Turroni F."/>
            <person name="Duranti S."/>
            <person name="Mancabelli L."/>
            <person name="Mangifesta M."/>
            <person name="Ferrario C."/>
            <person name="Modesto M."/>
            <person name="Mattarelli P."/>
            <person name="Jiri K."/>
            <person name="van Sinderen D."/>
            <person name="Ventura M."/>
        </authorList>
    </citation>
    <scope>NUCLEOTIDE SEQUENCE [LARGE SCALE GENOMIC DNA]</scope>
    <source>
        <strain evidence="1 2">DSM 28807</strain>
    </source>
</reference>
<evidence type="ECO:0000313" key="2">
    <source>
        <dbReference type="Proteomes" id="UP000216352"/>
    </source>
</evidence>
<accession>A0A261FJ80</accession>
<protein>
    <submittedName>
        <fullName evidence="1">Fibro-slime domain-containing protein</fullName>
    </submittedName>
</protein>
<dbReference type="AlphaFoldDB" id="A0A261FJ80"/>
<sequence>MVANVNGGAFTGIVENTLENGYPVVASGNYYTGTASTGDNTLSTDTSETTNRQSLDYLFNADSGAYKESHLNVGGLFQLNDNGYYEYDSQKNFASYDENSNSFVLYNASA</sequence>